<evidence type="ECO:0000256" key="2">
    <source>
        <dbReference type="SAM" id="MobiDB-lite"/>
    </source>
</evidence>
<feature type="region of interest" description="Disordered" evidence="2">
    <location>
        <begin position="287"/>
        <end position="316"/>
    </location>
</feature>
<feature type="coiled-coil region" evidence="1">
    <location>
        <begin position="210"/>
        <end position="244"/>
    </location>
</feature>
<feature type="compositionally biased region" description="Polar residues" evidence="2">
    <location>
        <begin position="307"/>
        <end position="316"/>
    </location>
</feature>
<feature type="coiled-coil region" evidence="1">
    <location>
        <begin position="38"/>
        <end position="130"/>
    </location>
</feature>
<feature type="compositionally biased region" description="Low complexity" evidence="2">
    <location>
        <begin position="287"/>
        <end position="300"/>
    </location>
</feature>
<dbReference type="GO" id="GO:0099152">
    <property type="term" value="P:regulation of neurotransmitter receptor transport, endosome to postsynaptic membrane"/>
    <property type="evidence" value="ECO:0007669"/>
    <property type="project" value="TreeGrafter"/>
</dbReference>
<keyword evidence="1" id="KW-0175">Coiled coil</keyword>
<evidence type="ECO:0000256" key="1">
    <source>
        <dbReference type="SAM" id="Coils"/>
    </source>
</evidence>
<protein>
    <submittedName>
        <fullName evidence="3">Uncharacterized protein</fullName>
    </submittedName>
</protein>
<name>A0AAV2TIM5_CALDB</name>
<organism evidence="3 4">
    <name type="scientific">Calicophoron daubneyi</name>
    <name type="common">Rumen fluke</name>
    <name type="synonym">Paramphistomum daubneyi</name>
    <dbReference type="NCBI Taxonomy" id="300641"/>
    <lineage>
        <taxon>Eukaryota</taxon>
        <taxon>Metazoa</taxon>
        <taxon>Spiralia</taxon>
        <taxon>Lophotrochozoa</taxon>
        <taxon>Platyhelminthes</taxon>
        <taxon>Trematoda</taxon>
        <taxon>Digenea</taxon>
        <taxon>Plagiorchiida</taxon>
        <taxon>Pronocephalata</taxon>
        <taxon>Paramphistomoidea</taxon>
        <taxon>Paramphistomidae</taxon>
        <taxon>Calicophoron</taxon>
    </lineage>
</organism>
<evidence type="ECO:0000313" key="4">
    <source>
        <dbReference type="Proteomes" id="UP001497525"/>
    </source>
</evidence>
<proteinExistence type="predicted"/>
<sequence length="485" mass="53976">MHSPLSESLRRFVFMSTTLSAEEFQRYQTQLLDLREGIIEAKDARLRAEKNARQLEDEVTKLRQALNAERNATDRLKLDELQKENRRLREKLLNTESSFQLQSSTLRAECHRLTGELSQLQNLNKTLKTEASCQTEPIETRSISAQMEPIASLTGQEISSAQEVESLRNALEEAYSAHPLFIKAHQTLEDKVTRLEDLVSGELTSKHNLVQSLAAERSDLLQRLEASERAAADAIANERELRNQLALVKTRGDKLNRELRRQLTRFLRGPSNELDQVPLQKTSVYSSSSSLSSNLTSAPTLPVPNGEDTSVNSSSLSIKQNNTTVVLHQSPGTTETIPSGFFPAEDFKILVDRMSEVQEENCSLRRTVQRLHSDLVAKDKALQLQFTSRLIGDGVPTPVSQSVASFPASSFDTSSLAPSPNSTPTPHSSGSSSGFSFLSLLRPHPSTTLSSANLETVNRLKRMCEELLTQNIKLSEELESARNHS</sequence>
<dbReference type="PANTHER" id="PTHR18978:SF1">
    <property type="entry name" value="GRIP1-ASSOCIATED PROTEIN 1"/>
    <property type="match status" value="1"/>
</dbReference>
<dbReference type="InterPro" id="IPR026204">
    <property type="entry name" value="GRIPAP1"/>
</dbReference>
<reference evidence="3" key="1">
    <citation type="submission" date="2024-06" db="EMBL/GenBank/DDBJ databases">
        <authorList>
            <person name="Liu X."/>
            <person name="Lenzi L."/>
            <person name="Haldenby T S."/>
            <person name="Uol C."/>
        </authorList>
    </citation>
    <scope>NUCLEOTIDE SEQUENCE</scope>
</reference>
<dbReference type="AlphaFoldDB" id="A0AAV2TIM5"/>
<dbReference type="GO" id="GO:0098998">
    <property type="term" value="C:extrinsic component of postsynaptic early endosome membrane"/>
    <property type="evidence" value="ECO:0007669"/>
    <property type="project" value="TreeGrafter"/>
</dbReference>
<feature type="region of interest" description="Disordered" evidence="2">
    <location>
        <begin position="410"/>
        <end position="434"/>
    </location>
</feature>
<accession>A0AAV2TIM5</accession>
<dbReference type="Proteomes" id="UP001497525">
    <property type="component" value="Unassembled WGS sequence"/>
</dbReference>
<comment type="caution">
    <text evidence="3">The sequence shown here is derived from an EMBL/GenBank/DDBJ whole genome shotgun (WGS) entry which is preliminary data.</text>
</comment>
<dbReference type="GO" id="GO:0098837">
    <property type="term" value="C:postsynaptic recycling endosome"/>
    <property type="evidence" value="ECO:0007669"/>
    <property type="project" value="TreeGrafter"/>
</dbReference>
<dbReference type="GO" id="GO:0099158">
    <property type="term" value="P:regulation of recycling endosome localization within postsynapse"/>
    <property type="evidence" value="ECO:0007669"/>
    <property type="project" value="TreeGrafter"/>
</dbReference>
<dbReference type="EMBL" id="CAXLJL010000290">
    <property type="protein sequence ID" value="CAL5136172.1"/>
    <property type="molecule type" value="Genomic_DNA"/>
</dbReference>
<dbReference type="GO" id="GO:0098978">
    <property type="term" value="C:glutamatergic synapse"/>
    <property type="evidence" value="ECO:0007669"/>
    <property type="project" value="TreeGrafter"/>
</dbReference>
<feature type="coiled-coil region" evidence="1">
    <location>
        <begin position="457"/>
        <end position="484"/>
    </location>
</feature>
<dbReference type="PANTHER" id="PTHR18978">
    <property type="entry name" value="GRIP-1 ASSOCIATED PROTEIN 1"/>
    <property type="match status" value="1"/>
</dbReference>
<evidence type="ECO:0000313" key="3">
    <source>
        <dbReference type="EMBL" id="CAL5136172.1"/>
    </source>
</evidence>
<dbReference type="GO" id="GO:1905244">
    <property type="term" value="P:regulation of modification of synaptic structure"/>
    <property type="evidence" value="ECO:0007669"/>
    <property type="project" value="TreeGrafter"/>
</dbReference>
<feature type="compositionally biased region" description="Low complexity" evidence="2">
    <location>
        <begin position="418"/>
        <end position="434"/>
    </location>
</feature>
<gene>
    <name evidence="3" type="ORF">CDAUBV1_LOCUS10249</name>
</gene>
<dbReference type="GO" id="GO:0098887">
    <property type="term" value="P:neurotransmitter receptor transport, endosome to postsynaptic membrane"/>
    <property type="evidence" value="ECO:0007669"/>
    <property type="project" value="TreeGrafter"/>
</dbReference>